<keyword evidence="3" id="KW-1185">Reference proteome</keyword>
<dbReference type="Proteomes" id="UP000268033">
    <property type="component" value="Unassembled WGS sequence"/>
</dbReference>
<evidence type="ECO:0000256" key="1">
    <source>
        <dbReference type="ARBA" id="ARBA00022801"/>
    </source>
</evidence>
<dbReference type="GO" id="GO:0003993">
    <property type="term" value="F:acid phosphatase activity"/>
    <property type="evidence" value="ECO:0007669"/>
    <property type="project" value="InterPro"/>
</dbReference>
<dbReference type="InterPro" id="IPR017850">
    <property type="entry name" value="Alkaline_phosphatase_core_sf"/>
</dbReference>
<dbReference type="EMBL" id="RJUL01000002">
    <property type="protein sequence ID" value="ROQ30127.1"/>
    <property type="molecule type" value="Genomic_DNA"/>
</dbReference>
<dbReference type="Gene3D" id="3.40.720.10">
    <property type="entry name" value="Alkaline Phosphatase, subunit A"/>
    <property type="match status" value="2"/>
</dbReference>
<proteinExistence type="predicted"/>
<dbReference type="SUPFAM" id="SSF53649">
    <property type="entry name" value="Alkaline phosphatase-like"/>
    <property type="match status" value="1"/>
</dbReference>
<dbReference type="PANTHER" id="PTHR31956">
    <property type="entry name" value="NON-SPECIFIC PHOSPHOLIPASE C4-RELATED"/>
    <property type="match status" value="1"/>
</dbReference>
<sequence length="516" mass="56944">MKPLMFGLVAGALALAGCGSPEKKQEVTAADMAKIDNVVVIFGENRSFDNLYGLFPGANGIANALKQEGYKQLDRTGKRPLTFLPPAWGGLTGPGVTPVITEEMTERLPNVPFQINDKGGFDLGVNVRTRDLVHRFYQNQMQIDHGRNDKFVAYSDAGALVMGYYDGSQLPLWQIAKDYTLADNFFMGGFGGSFFNHIRLICACSPYYPNANHSPAKDKIAVVEDDGVTLKIAANSPESAMQGPPKFVNDGALTPDYFAVNTMQPAYQPSGVAPAAGGDPRFADPSDPHTLPPQTQKHIGDMLDSKQVSWAWYSGAWDKASTDRDAIYHFPEPNFQAHHQPFNYFKDLAPGTEARKEHLKDEKDFLAAIKAGKLPAVSFYKPQGNLNQHSGYANVEDGDRHIADIIHQLQQSPQWKHMLVVVTYDENGGYWDHVSPPKGDRWGPGSRIPAIIVSPYAKRGFVDHQFYDTTSILRFITKRWDLPVLEGLMVRDQALKANNSPALGDLTNALDFSKAQ</sequence>
<dbReference type="Pfam" id="PF04185">
    <property type="entry name" value="Phosphoesterase"/>
    <property type="match status" value="1"/>
</dbReference>
<dbReference type="OrthoDB" id="9770871at2"/>
<dbReference type="STRING" id="584787.GCA_001247655_00462"/>
<evidence type="ECO:0000313" key="3">
    <source>
        <dbReference type="Proteomes" id="UP000268033"/>
    </source>
</evidence>
<evidence type="ECO:0000313" key="2">
    <source>
        <dbReference type="EMBL" id="ROQ30127.1"/>
    </source>
</evidence>
<protein>
    <submittedName>
        <fullName evidence="2">Phospholipase C</fullName>
    </submittedName>
</protein>
<dbReference type="InterPro" id="IPR017768">
    <property type="entry name" value="AcpA"/>
</dbReference>
<dbReference type="PANTHER" id="PTHR31956:SF1">
    <property type="entry name" value="NON-SPECIFIC PHOSPHOLIPASE C1"/>
    <property type="match status" value="1"/>
</dbReference>
<reference evidence="2 3" key="1">
    <citation type="submission" date="2018-11" db="EMBL/GenBank/DDBJ databases">
        <title>Genomic Encyclopedia of Type Strains, Phase IV (KMG-IV): sequencing the most valuable type-strain genomes for metagenomic binning, comparative biology and taxonomic classification.</title>
        <authorList>
            <person name="Goeker M."/>
        </authorList>
    </citation>
    <scope>NUCLEOTIDE SEQUENCE [LARGE SCALE GENOMIC DNA]</scope>
    <source>
        <strain evidence="2 3">DSM 21945</strain>
    </source>
</reference>
<dbReference type="AlphaFoldDB" id="A0A3N1PTL5"/>
<keyword evidence="1" id="KW-0378">Hydrolase</keyword>
<accession>A0A3N1PTL5</accession>
<dbReference type="InterPro" id="IPR007312">
    <property type="entry name" value="Phosphoesterase"/>
</dbReference>
<comment type="caution">
    <text evidence="2">The sequence shown here is derived from an EMBL/GenBank/DDBJ whole genome shotgun (WGS) entry which is preliminary data.</text>
</comment>
<dbReference type="CDD" id="cd16013">
    <property type="entry name" value="AcpA"/>
    <property type="match status" value="1"/>
</dbReference>
<dbReference type="RefSeq" id="WP_083445715.1">
    <property type="nucleotide sequence ID" value="NZ_JBLXEP010000004.1"/>
</dbReference>
<dbReference type="NCBIfam" id="TIGR03397">
    <property type="entry name" value="acid_phos_Burk"/>
    <property type="match status" value="1"/>
</dbReference>
<name>A0A3N1PTL5_9GAMM</name>
<dbReference type="PROSITE" id="PS51257">
    <property type="entry name" value="PROKAR_LIPOPROTEIN"/>
    <property type="match status" value="1"/>
</dbReference>
<gene>
    <name evidence="2" type="ORF">EDC28_102520</name>
</gene>
<organism evidence="2 3">
    <name type="scientific">Gallaecimonas pentaromativorans</name>
    <dbReference type="NCBI Taxonomy" id="584787"/>
    <lineage>
        <taxon>Bacteria</taxon>
        <taxon>Pseudomonadati</taxon>
        <taxon>Pseudomonadota</taxon>
        <taxon>Gammaproteobacteria</taxon>
        <taxon>Enterobacterales</taxon>
        <taxon>Gallaecimonadaceae</taxon>
        <taxon>Gallaecimonas</taxon>
    </lineage>
</organism>